<dbReference type="AlphaFoldDB" id="A0A1I3WRQ9"/>
<proteinExistence type="inferred from homology"/>
<accession>A0A1I3WRQ9</accession>
<keyword evidence="7" id="KW-1185">Reference proteome</keyword>
<organism evidence="6 7">
    <name type="scientific">Marinobacter persicus</name>
    <dbReference type="NCBI Taxonomy" id="930118"/>
    <lineage>
        <taxon>Bacteria</taxon>
        <taxon>Pseudomonadati</taxon>
        <taxon>Pseudomonadota</taxon>
        <taxon>Gammaproteobacteria</taxon>
        <taxon>Pseudomonadales</taxon>
        <taxon>Marinobacteraceae</taxon>
        <taxon>Marinobacter</taxon>
    </lineage>
</organism>
<evidence type="ECO:0000256" key="1">
    <source>
        <dbReference type="ARBA" id="ARBA00008857"/>
    </source>
</evidence>
<dbReference type="CDD" id="cd00397">
    <property type="entry name" value="DNA_BRE_C"/>
    <property type="match status" value="1"/>
</dbReference>
<name>A0A1I3WRQ9_9GAMM</name>
<evidence type="ECO:0000313" key="7">
    <source>
        <dbReference type="Proteomes" id="UP000199445"/>
    </source>
</evidence>
<dbReference type="InterPro" id="IPR050090">
    <property type="entry name" value="Tyrosine_recombinase_XerCD"/>
</dbReference>
<dbReference type="PANTHER" id="PTHR30349">
    <property type="entry name" value="PHAGE INTEGRASE-RELATED"/>
    <property type="match status" value="1"/>
</dbReference>
<dbReference type="PANTHER" id="PTHR30349:SF41">
    <property type="entry name" value="INTEGRASE_RECOMBINASE PROTEIN MJ0367-RELATED"/>
    <property type="match status" value="1"/>
</dbReference>
<keyword evidence="2" id="KW-0229">DNA integration</keyword>
<dbReference type="InterPro" id="IPR013762">
    <property type="entry name" value="Integrase-like_cat_sf"/>
</dbReference>
<dbReference type="Gene3D" id="1.10.443.10">
    <property type="entry name" value="Intergrase catalytic core"/>
    <property type="match status" value="1"/>
</dbReference>
<keyword evidence="3" id="KW-0238">DNA-binding</keyword>
<evidence type="ECO:0000313" key="6">
    <source>
        <dbReference type="EMBL" id="SFK10162.1"/>
    </source>
</evidence>
<evidence type="ECO:0000256" key="4">
    <source>
        <dbReference type="ARBA" id="ARBA00023172"/>
    </source>
</evidence>
<dbReference type="GO" id="GO:0015074">
    <property type="term" value="P:DNA integration"/>
    <property type="evidence" value="ECO:0007669"/>
    <property type="project" value="UniProtKB-KW"/>
</dbReference>
<dbReference type="EMBL" id="FOSC01000010">
    <property type="protein sequence ID" value="SFK10162.1"/>
    <property type="molecule type" value="Genomic_DNA"/>
</dbReference>
<dbReference type="OrthoDB" id="6931374at2"/>
<dbReference type="Proteomes" id="UP000199445">
    <property type="component" value="Unassembled WGS sequence"/>
</dbReference>
<sequence length="390" mass="45751">MIVDRKKETPVEAASLYECHLIHKHDSHKTRRQALDRLVHLYTWANDVGVDLDRQLLSGEGFTQPQARSFAAWLRKRWMQDNGVLPYTKRKTLNSTLMGCSVICRWFISQFARPESETKHKRVIDLEILLSAQKRIWKELNVKIRKESVAEDLSDEEIMKIESFLRPENRSGLVGWDIATRDYLIWRIAIEFGLRIGEILALRVEDCPTRSTPYFRVMRIEERDLNYFDPRRDPPRPKTLSRDLGILLDNSRFPNLVNEYVSTNRYVPVIHKGKKKKRFNLPHRFLITARSGNPLSQKMASKIAQKIKQGTGVDFHWHLARHAFFNRAYAAAAEIQDREEKKIRMADLIVWGGWESPDSLDIYSRRARRERAKTPLKIWQHGGNVWNALN</sequence>
<dbReference type="InterPro" id="IPR011010">
    <property type="entry name" value="DNA_brk_join_enz"/>
</dbReference>
<protein>
    <submittedName>
        <fullName evidence="6">Phage integrase family protein</fullName>
    </submittedName>
</protein>
<keyword evidence="4" id="KW-0233">DNA recombination</keyword>
<feature type="domain" description="Tyr recombinase" evidence="5">
    <location>
        <begin position="148"/>
        <end position="377"/>
    </location>
</feature>
<gene>
    <name evidence="6" type="ORF">SAMN05216429_110106</name>
</gene>
<dbReference type="GO" id="GO:0003677">
    <property type="term" value="F:DNA binding"/>
    <property type="evidence" value="ECO:0007669"/>
    <property type="project" value="UniProtKB-KW"/>
</dbReference>
<evidence type="ECO:0000256" key="2">
    <source>
        <dbReference type="ARBA" id="ARBA00022908"/>
    </source>
</evidence>
<comment type="similarity">
    <text evidence="1">Belongs to the 'phage' integrase family.</text>
</comment>
<dbReference type="RefSeq" id="WP_091705831.1">
    <property type="nucleotide sequence ID" value="NZ_BMYN01000006.1"/>
</dbReference>
<dbReference type="SUPFAM" id="SSF56349">
    <property type="entry name" value="DNA breaking-rejoining enzymes"/>
    <property type="match status" value="1"/>
</dbReference>
<dbReference type="InterPro" id="IPR002104">
    <property type="entry name" value="Integrase_catalytic"/>
</dbReference>
<evidence type="ECO:0000256" key="3">
    <source>
        <dbReference type="ARBA" id="ARBA00023125"/>
    </source>
</evidence>
<reference evidence="6 7" key="1">
    <citation type="submission" date="2016-10" db="EMBL/GenBank/DDBJ databases">
        <authorList>
            <person name="de Groot N.N."/>
        </authorList>
    </citation>
    <scope>NUCLEOTIDE SEQUENCE [LARGE SCALE GENOMIC DNA]</scope>
    <source>
        <strain evidence="6 7">IBRC-M 10445</strain>
    </source>
</reference>
<dbReference type="GO" id="GO:0006310">
    <property type="term" value="P:DNA recombination"/>
    <property type="evidence" value="ECO:0007669"/>
    <property type="project" value="UniProtKB-KW"/>
</dbReference>
<evidence type="ECO:0000259" key="5">
    <source>
        <dbReference type="PROSITE" id="PS51898"/>
    </source>
</evidence>
<dbReference type="PROSITE" id="PS51898">
    <property type="entry name" value="TYR_RECOMBINASE"/>
    <property type="match status" value="1"/>
</dbReference>